<dbReference type="RefSeq" id="WP_078486372.1">
    <property type="nucleotide sequence ID" value="NZ_MPRJ01000022.1"/>
</dbReference>
<accession>A0A1T2KVQ1</accession>
<dbReference type="OrthoDB" id="7061849at2"/>
<sequence length="133" mass="15016">MLEYIFFDERPWNRFVGFLQEKGLSPVADHEDQGYMVRLPEDTADGLMDDIEAFYDEMLDMNEALFIEEEGAGQLHTAGVTVNLKNGRTVQAAVDPKLLNRILEVVSAEELGRLVNAIVDAVENPDDRSICQR</sequence>
<name>A0A1T2KVQ1_9GAMM</name>
<evidence type="ECO:0000313" key="1">
    <source>
        <dbReference type="EMBL" id="OOZ36929.1"/>
    </source>
</evidence>
<protein>
    <submittedName>
        <fullName evidence="1">Uncharacterized protein</fullName>
    </submittedName>
</protein>
<organism evidence="1 2">
    <name type="scientific">Solemya velesiana gill symbiont</name>
    <dbReference type="NCBI Taxonomy" id="1918948"/>
    <lineage>
        <taxon>Bacteria</taxon>
        <taxon>Pseudomonadati</taxon>
        <taxon>Pseudomonadota</taxon>
        <taxon>Gammaproteobacteria</taxon>
        <taxon>sulfur-oxidizing symbionts</taxon>
    </lineage>
</organism>
<dbReference type="AlphaFoldDB" id="A0A1T2KVQ1"/>
<dbReference type="Proteomes" id="UP000190896">
    <property type="component" value="Unassembled WGS sequence"/>
</dbReference>
<evidence type="ECO:0000313" key="2">
    <source>
        <dbReference type="Proteomes" id="UP000190896"/>
    </source>
</evidence>
<keyword evidence="2" id="KW-1185">Reference proteome</keyword>
<dbReference type="EMBL" id="MPRJ01000022">
    <property type="protein sequence ID" value="OOZ36929.1"/>
    <property type="molecule type" value="Genomic_DNA"/>
</dbReference>
<comment type="caution">
    <text evidence="1">The sequence shown here is derived from an EMBL/GenBank/DDBJ whole genome shotgun (WGS) entry which is preliminary data.</text>
</comment>
<reference evidence="1 2" key="1">
    <citation type="submission" date="2016-11" db="EMBL/GenBank/DDBJ databases">
        <title>Mixed transmission modes and dynamic genome evolution in an obligate animal-bacterial symbiosis.</title>
        <authorList>
            <person name="Russell S.L."/>
            <person name="Corbett-Detig R.B."/>
            <person name="Cavanaugh C.M."/>
        </authorList>
    </citation>
    <scope>NUCLEOTIDE SEQUENCE [LARGE SCALE GENOMIC DNA]</scope>
    <source>
        <strain evidence="1">Se-Cadez</strain>
    </source>
</reference>
<gene>
    <name evidence="1" type="ORF">BOW51_04750</name>
</gene>
<proteinExistence type="predicted"/>